<keyword evidence="1" id="KW-0547">Nucleotide-binding</keyword>
<organism evidence="10">
    <name type="scientific">Notodromas monacha</name>
    <dbReference type="NCBI Taxonomy" id="399045"/>
    <lineage>
        <taxon>Eukaryota</taxon>
        <taxon>Metazoa</taxon>
        <taxon>Ecdysozoa</taxon>
        <taxon>Arthropoda</taxon>
        <taxon>Crustacea</taxon>
        <taxon>Oligostraca</taxon>
        <taxon>Ostracoda</taxon>
        <taxon>Podocopa</taxon>
        <taxon>Podocopida</taxon>
        <taxon>Cypridocopina</taxon>
        <taxon>Cypridoidea</taxon>
        <taxon>Cyprididae</taxon>
        <taxon>Notodromas</taxon>
    </lineage>
</organism>
<evidence type="ECO:0000256" key="6">
    <source>
        <dbReference type="ARBA" id="ARBA00034320"/>
    </source>
</evidence>
<dbReference type="InterPro" id="IPR051316">
    <property type="entry name" value="Zinc-reg_GTPase_activator"/>
</dbReference>
<proteinExistence type="inferred from homology"/>
<keyword evidence="5" id="KW-0143">Chaperone</keyword>
<dbReference type="PANTHER" id="PTHR13748">
    <property type="entry name" value="COBW-RELATED"/>
    <property type="match status" value="1"/>
</dbReference>
<dbReference type="SUPFAM" id="SSF52540">
    <property type="entry name" value="P-loop containing nucleoside triphosphate hydrolases"/>
    <property type="match status" value="1"/>
</dbReference>
<dbReference type="InterPro" id="IPR003495">
    <property type="entry name" value="CobW/HypB/UreG_nucleotide-bd"/>
</dbReference>
<feature type="domain" description="CobW/HypB/UreG nucleotide-binding" evidence="8">
    <location>
        <begin position="24"/>
        <end position="213"/>
    </location>
</feature>
<dbReference type="Gene3D" id="3.30.1220.10">
    <property type="entry name" value="CobW-like, C-terminal domain"/>
    <property type="match status" value="1"/>
</dbReference>
<evidence type="ECO:0000313" key="11">
    <source>
        <dbReference type="Proteomes" id="UP000678499"/>
    </source>
</evidence>
<keyword evidence="3" id="KW-0862">Zinc</keyword>
<dbReference type="SUPFAM" id="SSF90002">
    <property type="entry name" value="Hypothetical protein YjiA, C-terminal domain"/>
    <property type="match status" value="1"/>
</dbReference>
<dbReference type="EMBL" id="OA883807">
    <property type="protein sequence ID" value="CAD7279744.1"/>
    <property type="molecule type" value="Genomic_DNA"/>
</dbReference>
<dbReference type="Pfam" id="PF07683">
    <property type="entry name" value="CobW_C"/>
    <property type="match status" value="1"/>
</dbReference>
<dbReference type="PANTHER" id="PTHR13748:SF31">
    <property type="entry name" value="ZINC-REGULATED GTPASE METALLOPROTEIN ACTIVATOR 1A-RELATED"/>
    <property type="match status" value="1"/>
</dbReference>
<comment type="catalytic activity">
    <reaction evidence="7">
        <text>GTP + H2O = GDP + phosphate + H(+)</text>
        <dbReference type="Rhea" id="RHEA:19669"/>
        <dbReference type="ChEBI" id="CHEBI:15377"/>
        <dbReference type="ChEBI" id="CHEBI:15378"/>
        <dbReference type="ChEBI" id="CHEBI:37565"/>
        <dbReference type="ChEBI" id="CHEBI:43474"/>
        <dbReference type="ChEBI" id="CHEBI:58189"/>
    </reaction>
    <physiologicalReaction direction="left-to-right" evidence="7">
        <dbReference type="Rhea" id="RHEA:19670"/>
    </physiologicalReaction>
</comment>
<dbReference type="InterPro" id="IPR011629">
    <property type="entry name" value="CobW-like_C"/>
</dbReference>
<dbReference type="GO" id="GO:0016787">
    <property type="term" value="F:hydrolase activity"/>
    <property type="evidence" value="ECO:0007669"/>
    <property type="project" value="UniProtKB-KW"/>
</dbReference>
<evidence type="ECO:0000256" key="5">
    <source>
        <dbReference type="ARBA" id="ARBA00023186"/>
    </source>
</evidence>
<comment type="similarity">
    <text evidence="6">Belongs to the SIMIBI class G3E GTPase family. ZNG1 subfamily.</text>
</comment>
<dbReference type="GO" id="GO:0005737">
    <property type="term" value="C:cytoplasm"/>
    <property type="evidence" value="ECO:0007669"/>
    <property type="project" value="TreeGrafter"/>
</dbReference>
<dbReference type="Pfam" id="PF02492">
    <property type="entry name" value="cobW"/>
    <property type="match status" value="1"/>
</dbReference>
<keyword evidence="4" id="KW-0342">GTP-binding</keyword>
<gene>
    <name evidence="10" type="ORF">NMOB1V02_LOCUS7411</name>
</gene>
<dbReference type="AlphaFoldDB" id="A0A7R9BT62"/>
<evidence type="ECO:0000256" key="2">
    <source>
        <dbReference type="ARBA" id="ARBA00022801"/>
    </source>
</evidence>
<feature type="domain" description="CobW C-terminal" evidence="9">
    <location>
        <begin position="264"/>
        <end position="364"/>
    </location>
</feature>
<name>A0A7R9BT62_9CRUS</name>
<dbReference type="Proteomes" id="UP000678499">
    <property type="component" value="Unassembled WGS sequence"/>
</dbReference>
<sequence length="367" mass="40766">MSESDDEVPDLVEVARGTEEKRVPITILTGYLGAGKTTLLKYILTENHGKKIAVIMNEFGDGSALEDRSISVSDRGGDMYMDWLELRNGCMCCTLKSVGVQAIESLMQRKGRFDYILLETTGLADPGPLVSSFWLDPGLMSDIDLDGVVTVVDAKYGLQQLLTVDADGSPSEACRQIALADVIIVNKVDLVSVEELEALEMAMREINNFSKIIRTQNSRVDLDTVLNLNSYAVDLAQRLPNIVEQRMQTLKNSSLPAEHQTKRIASFTFEFPGTTTREAVEKALIPLIWEDEKDNKDLHVLRMKAVLCMGNGTYELMQSVNEIFDFAPLHLSPKDLEGLNGHCRFIIIGKNLDAEDLKRRFSSAIAC</sequence>
<dbReference type="GO" id="GO:0005525">
    <property type="term" value="F:GTP binding"/>
    <property type="evidence" value="ECO:0007669"/>
    <property type="project" value="UniProtKB-KW"/>
</dbReference>
<keyword evidence="11" id="KW-1185">Reference proteome</keyword>
<dbReference type="OrthoDB" id="2187at2759"/>
<dbReference type="EMBL" id="CAJPEX010001770">
    <property type="protein sequence ID" value="CAG0919896.1"/>
    <property type="molecule type" value="Genomic_DNA"/>
</dbReference>
<keyword evidence="2" id="KW-0378">Hydrolase</keyword>
<evidence type="ECO:0000256" key="1">
    <source>
        <dbReference type="ARBA" id="ARBA00022741"/>
    </source>
</evidence>
<evidence type="ECO:0008006" key="12">
    <source>
        <dbReference type="Google" id="ProtNLM"/>
    </source>
</evidence>
<protein>
    <recommendedName>
        <fullName evidence="12">COBW domain-containing protein 1</fullName>
    </recommendedName>
</protein>
<reference evidence="10" key="1">
    <citation type="submission" date="2020-11" db="EMBL/GenBank/DDBJ databases">
        <authorList>
            <person name="Tran Van P."/>
        </authorList>
    </citation>
    <scope>NUCLEOTIDE SEQUENCE</scope>
</reference>
<evidence type="ECO:0000256" key="4">
    <source>
        <dbReference type="ARBA" id="ARBA00023134"/>
    </source>
</evidence>
<accession>A0A7R9BT62</accession>
<dbReference type="InterPro" id="IPR036627">
    <property type="entry name" value="CobW-likC_sf"/>
</dbReference>
<evidence type="ECO:0000313" key="10">
    <source>
        <dbReference type="EMBL" id="CAD7279744.1"/>
    </source>
</evidence>
<evidence type="ECO:0000259" key="9">
    <source>
        <dbReference type="Pfam" id="PF07683"/>
    </source>
</evidence>
<dbReference type="CDD" id="cd03112">
    <property type="entry name" value="CobW-like"/>
    <property type="match status" value="1"/>
</dbReference>
<evidence type="ECO:0000259" key="8">
    <source>
        <dbReference type="Pfam" id="PF02492"/>
    </source>
</evidence>
<dbReference type="InterPro" id="IPR027417">
    <property type="entry name" value="P-loop_NTPase"/>
</dbReference>
<dbReference type="Gene3D" id="3.40.50.300">
    <property type="entry name" value="P-loop containing nucleotide triphosphate hydrolases"/>
    <property type="match status" value="1"/>
</dbReference>
<evidence type="ECO:0000256" key="7">
    <source>
        <dbReference type="ARBA" id="ARBA00049117"/>
    </source>
</evidence>
<evidence type="ECO:0000256" key="3">
    <source>
        <dbReference type="ARBA" id="ARBA00022833"/>
    </source>
</evidence>